<dbReference type="GO" id="GO:0043748">
    <property type="term" value="F:O-succinylbenzoate synthase activity"/>
    <property type="evidence" value="ECO:0007669"/>
    <property type="project" value="UniProtKB-EC"/>
</dbReference>
<feature type="domain" description="Mandelate racemase/muconate lactonizing enzyme C-terminal" evidence="2">
    <location>
        <begin position="106"/>
        <end position="203"/>
    </location>
</feature>
<dbReference type="SMART" id="SM00922">
    <property type="entry name" value="MR_MLE"/>
    <property type="match status" value="1"/>
</dbReference>
<dbReference type="GO" id="GO:0046872">
    <property type="term" value="F:metal ion binding"/>
    <property type="evidence" value="ECO:0007669"/>
    <property type="project" value="UniProtKB-KW"/>
</dbReference>
<accession>A0A9E7AJX3</accession>
<dbReference type="Pfam" id="PF13378">
    <property type="entry name" value="MR_MLE_C"/>
    <property type="match status" value="1"/>
</dbReference>
<evidence type="ECO:0000256" key="1">
    <source>
        <dbReference type="ARBA" id="ARBA00022723"/>
    </source>
</evidence>
<keyword evidence="1" id="KW-0479">Metal-binding</keyword>
<dbReference type="NCBIfam" id="NF002782">
    <property type="entry name" value="PRK02901.1"/>
    <property type="match status" value="1"/>
</dbReference>
<evidence type="ECO:0000259" key="2">
    <source>
        <dbReference type="SMART" id="SM00922"/>
    </source>
</evidence>
<dbReference type="SFLD" id="SFLDF00009">
    <property type="entry name" value="o-succinylbenzoate_synthase"/>
    <property type="match status" value="1"/>
</dbReference>
<evidence type="ECO:0000313" key="4">
    <source>
        <dbReference type="Proteomes" id="UP000830236"/>
    </source>
</evidence>
<dbReference type="EC" id="4.2.1.113" evidence="3"/>
<dbReference type="SFLD" id="SFLDS00001">
    <property type="entry name" value="Enolase"/>
    <property type="match status" value="1"/>
</dbReference>
<dbReference type="Proteomes" id="UP000830236">
    <property type="component" value="Chromosome"/>
</dbReference>
<name>A0A9E7AJX3_9ACTO</name>
<dbReference type="PANTHER" id="PTHR48073:SF2">
    <property type="entry name" value="O-SUCCINYLBENZOATE SYNTHASE"/>
    <property type="match status" value="1"/>
</dbReference>
<dbReference type="AlphaFoldDB" id="A0A9E7AJX3"/>
<dbReference type="SUPFAM" id="SSF51604">
    <property type="entry name" value="Enolase C-terminal domain-like"/>
    <property type="match status" value="1"/>
</dbReference>
<reference evidence="3" key="1">
    <citation type="submission" date="2022-05" db="EMBL/GenBank/DDBJ databases">
        <title>Using nanopore sequencing to obtain complete genomes from saliva samples.</title>
        <authorList>
            <person name="Baker J.L."/>
        </authorList>
    </citation>
    <scope>NUCLEOTIDE SEQUENCE</scope>
    <source>
        <strain evidence="3">JCVI-JB-Ag32</strain>
    </source>
</reference>
<dbReference type="Gene3D" id="3.20.20.120">
    <property type="entry name" value="Enolase-like C-terminal domain"/>
    <property type="match status" value="1"/>
</dbReference>
<dbReference type="InterPro" id="IPR013342">
    <property type="entry name" value="Mandelate_racemase_C"/>
</dbReference>
<gene>
    <name evidence="3" type="ORF">M3I41_01715</name>
</gene>
<protein>
    <submittedName>
        <fullName evidence="3">O-succinylbenzoate synthase</fullName>
        <ecNumber evidence="3">4.2.1.113</ecNumber>
    </submittedName>
</protein>
<proteinExistence type="predicted"/>
<dbReference type="CDD" id="cd03320">
    <property type="entry name" value="OSBS"/>
    <property type="match status" value="1"/>
</dbReference>
<evidence type="ECO:0000313" key="3">
    <source>
        <dbReference type="EMBL" id="UQF80019.1"/>
    </source>
</evidence>
<dbReference type="EMBL" id="CP097095">
    <property type="protein sequence ID" value="UQF80019.1"/>
    <property type="molecule type" value="Genomic_DNA"/>
</dbReference>
<dbReference type="InterPro" id="IPR036849">
    <property type="entry name" value="Enolase-like_C_sf"/>
</dbReference>
<dbReference type="PANTHER" id="PTHR48073">
    <property type="entry name" value="O-SUCCINYLBENZOATE SYNTHASE-RELATED"/>
    <property type="match status" value="1"/>
</dbReference>
<sequence>MLETIRKQCPPPAAALWESIDRVEVFSIAMRVRFRGITVRDGVLVHGPAGWAECAPFWNHPDSHSAKWLASALSQATKPLADQGVPEPKRHQIPVNTTIAALGPGEAEVRALAAVGVGIHTAKVKVADKPDCLSEDLQRLEAVRGAMGSGAALRIDVNAAWDLDQALKLLPLYDRAASGLEYAEQPCRSTADLAVLRRKLQVPIAADESLRLDANPMAVRQLEAADVAVLKVAPLGGISAAYEIYKRLEMPAVVSSALDTSVGIYAGLRLAGTLDELPYACGLATGSLLQEDVIEPPFRPVNGHLTLSQPVSVKRIPPASEPLRERWCQRLVRLSTLLAS</sequence>
<dbReference type="KEGG" id="agh:M3I41_01715"/>
<dbReference type="Pfam" id="PF18374">
    <property type="entry name" value="Enolase_like_N"/>
    <property type="match status" value="1"/>
</dbReference>
<dbReference type="SFLD" id="SFLDG00180">
    <property type="entry name" value="muconate_cycloisomerase"/>
    <property type="match status" value="1"/>
</dbReference>
<keyword evidence="3" id="KW-0456">Lyase</keyword>
<organism evidence="3 4">
    <name type="scientific">Actinomyces graevenitzii</name>
    <dbReference type="NCBI Taxonomy" id="55565"/>
    <lineage>
        <taxon>Bacteria</taxon>
        <taxon>Bacillati</taxon>
        <taxon>Actinomycetota</taxon>
        <taxon>Actinomycetes</taxon>
        <taxon>Actinomycetales</taxon>
        <taxon>Actinomycetaceae</taxon>
        <taxon>Actinomyces</taxon>
    </lineage>
</organism>
<dbReference type="InterPro" id="IPR029065">
    <property type="entry name" value="Enolase_C-like"/>
</dbReference>